<dbReference type="InterPro" id="IPR032675">
    <property type="entry name" value="LRR_dom_sf"/>
</dbReference>
<name>A0A6C0H6H2_9ZZZZ</name>
<dbReference type="SUPFAM" id="SSF52058">
    <property type="entry name" value="L domain-like"/>
    <property type="match status" value="1"/>
</dbReference>
<dbReference type="Gene3D" id="3.80.10.10">
    <property type="entry name" value="Ribonuclease Inhibitor"/>
    <property type="match status" value="1"/>
</dbReference>
<sequence length="528" mass="62193">MPVNFILLRHGNQLIQDNLDGTTYYDVFNRNLINIYLNKYEITHNIILTYDDIEAFVIFENLNESITDFPKACKFIEINNSRLLNVSFDKYNIEKFILRSSYLSDIPLNIEKCEKLIELVIIKSNLTYIDTYFPNNIKILNVSYNKIKNIDYSKIPKSTKIIANNNDFPNNHPIIYPFYNKPYIRNTTQIISYREIVQDIIDGNTKSNVLLDNSQTVHLSSITKSVTKSVSIINNYIINNNLSKCENYVEDILRTVNNSEKIKKFLNSQTKEKHSLFNLNYHELLSKVWQIILHHPKKLELINRLHTELYDSIGYCFTGRMNRLVNVLVTYIDGIQVSISKKEEIQINIEKIIHNLNKLSNEPKHSHKTLFIQYLDEANKLFDYPDNDPNDDDYISNEYKQSWINAFYDFQPEPDIIIVLRINIDNYKSNNDKIISLIEHNSKLVDEYYSNLKNYEIHGLEYNNTVNKIYKLKNPLINPCDYDYGNDYECIPVYKSFENKIYLVKSDIYDISLSIGTCNDDNIITYFI</sequence>
<accession>A0A6C0H6H2</accession>
<organism evidence="1">
    <name type="scientific">viral metagenome</name>
    <dbReference type="NCBI Taxonomy" id="1070528"/>
    <lineage>
        <taxon>unclassified sequences</taxon>
        <taxon>metagenomes</taxon>
        <taxon>organismal metagenomes</taxon>
    </lineage>
</organism>
<proteinExistence type="predicted"/>
<dbReference type="EMBL" id="MN739880">
    <property type="protein sequence ID" value="QHT75603.1"/>
    <property type="molecule type" value="Genomic_DNA"/>
</dbReference>
<reference evidence="1" key="1">
    <citation type="journal article" date="2020" name="Nature">
        <title>Giant virus diversity and host interactions through global metagenomics.</title>
        <authorList>
            <person name="Schulz F."/>
            <person name="Roux S."/>
            <person name="Paez-Espino D."/>
            <person name="Jungbluth S."/>
            <person name="Walsh D.A."/>
            <person name="Denef V.J."/>
            <person name="McMahon K.D."/>
            <person name="Konstantinidis K.T."/>
            <person name="Eloe-Fadrosh E.A."/>
            <person name="Kyrpides N.C."/>
            <person name="Woyke T."/>
        </authorList>
    </citation>
    <scope>NUCLEOTIDE SEQUENCE</scope>
    <source>
        <strain evidence="1">GVMAG-M-3300023179-71</strain>
    </source>
</reference>
<evidence type="ECO:0000313" key="1">
    <source>
        <dbReference type="EMBL" id="QHT75603.1"/>
    </source>
</evidence>
<dbReference type="AlphaFoldDB" id="A0A6C0H6H2"/>
<protein>
    <submittedName>
        <fullName evidence="1">Uncharacterized protein</fullName>
    </submittedName>
</protein>